<proteinExistence type="predicted"/>
<organism evidence="1 2">
    <name type="scientific">Cichorium intybus</name>
    <name type="common">Chicory</name>
    <dbReference type="NCBI Taxonomy" id="13427"/>
    <lineage>
        <taxon>Eukaryota</taxon>
        <taxon>Viridiplantae</taxon>
        <taxon>Streptophyta</taxon>
        <taxon>Embryophyta</taxon>
        <taxon>Tracheophyta</taxon>
        <taxon>Spermatophyta</taxon>
        <taxon>Magnoliopsida</taxon>
        <taxon>eudicotyledons</taxon>
        <taxon>Gunneridae</taxon>
        <taxon>Pentapetalae</taxon>
        <taxon>asterids</taxon>
        <taxon>campanulids</taxon>
        <taxon>Asterales</taxon>
        <taxon>Asteraceae</taxon>
        <taxon>Cichorioideae</taxon>
        <taxon>Cichorieae</taxon>
        <taxon>Cichoriinae</taxon>
        <taxon>Cichorium</taxon>
    </lineage>
</organism>
<reference evidence="2" key="1">
    <citation type="journal article" date="2022" name="Mol. Ecol. Resour.">
        <title>The genomes of chicory, endive, great burdock and yacon provide insights into Asteraceae palaeo-polyploidization history and plant inulin production.</title>
        <authorList>
            <person name="Fan W."/>
            <person name="Wang S."/>
            <person name="Wang H."/>
            <person name="Wang A."/>
            <person name="Jiang F."/>
            <person name="Liu H."/>
            <person name="Zhao H."/>
            <person name="Xu D."/>
            <person name="Zhang Y."/>
        </authorList>
    </citation>
    <scope>NUCLEOTIDE SEQUENCE [LARGE SCALE GENOMIC DNA]</scope>
    <source>
        <strain evidence="2">cv. Punajuju</strain>
    </source>
</reference>
<evidence type="ECO:0000313" key="1">
    <source>
        <dbReference type="EMBL" id="KAI3749232.1"/>
    </source>
</evidence>
<keyword evidence="2" id="KW-1185">Reference proteome</keyword>
<reference evidence="1 2" key="2">
    <citation type="journal article" date="2022" name="Mol. Ecol. Resour.">
        <title>The genomes of chicory, endive, great burdock and yacon provide insights into Asteraceae paleo-polyploidization history and plant inulin production.</title>
        <authorList>
            <person name="Fan W."/>
            <person name="Wang S."/>
            <person name="Wang H."/>
            <person name="Wang A."/>
            <person name="Jiang F."/>
            <person name="Liu H."/>
            <person name="Zhao H."/>
            <person name="Xu D."/>
            <person name="Zhang Y."/>
        </authorList>
    </citation>
    <scope>NUCLEOTIDE SEQUENCE [LARGE SCALE GENOMIC DNA]</scope>
    <source>
        <strain evidence="2">cv. Punajuju</strain>
        <tissue evidence="1">Leaves</tissue>
    </source>
</reference>
<accession>A0ACB9DSG3</accession>
<comment type="caution">
    <text evidence="1">The sequence shown here is derived from an EMBL/GenBank/DDBJ whole genome shotgun (WGS) entry which is preliminary data.</text>
</comment>
<sequence>MKDDDHVGKTTITTKLEHCFRLITLNHLYRATRVLVVVKTKTLENATRMLGHCRFRRKRCCFRLQTGRSKQKLGIKSNTWIYQESCRAQIIARNYDDVRCFVYGDEYRRDDFPAEFVFGSGTSAYQVEGAVLEDGKSSSIWDTFAPTGIPWYNGANGDIACDGYHKYKEDIELMEDTGLEAYRFSISWSRLIPNGRGTVNVKGLQFYNDFINRLIVRG</sequence>
<protein>
    <submittedName>
        <fullName evidence="1">Uncharacterized protein</fullName>
    </submittedName>
</protein>
<name>A0ACB9DSG3_CICIN</name>
<dbReference type="EMBL" id="CM042012">
    <property type="protein sequence ID" value="KAI3749232.1"/>
    <property type="molecule type" value="Genomic_DNA"/>
</dbReference>
<evidence type="ECO:0000313" key="2">
    <source>
        <dbReference type="Proteomes" id="UP001055811"/>
    </source>
</evidence>
<gene>
    <name evidence="1" type="ORF">L2E82_19839</name>
</gene>
<dbReference type="Proteomes" id="UP001055811">
    <property type="component" value="Linkage Group LG04"/>
</dbReference>